<dbReference type="InterPro" id="IPR000850">
    <property type="entry name" value="Adenylat/UMP-CMP_kin"/>
</dbReference>
<dbReference type="Pfam" id="PF00406">
    <property type="entry name" value="ADK"/>
    <property type="match status" value="1"/>
</dbReference>
<feature type="binding site" evidence="5">
    <location>
        <begin position="86"/>
        <end position="89"/>
    </location>
    <ligand>
        <name>AMP</name>
        <dbReference type="ChEBI" id="CHEBI:456215"/>
    </ligand>
</feature>
<keyword evidence="3 5" id="KW-0547">Nucleotide-binding</keyword>
<dbReference type="PROSITE" id="PS00113">
    <property type="entry name" value="ADENYLATE_KINASE"/>
    <property type="match status" value="1"/>
</dbReference>
<feature type="binding site" evidence="5">
    <location>
        <position position="134"/>
    </location>
    <ligand>
        <name>AMP</name>
        <dbReference type="ChEBI" id="CHEBI:456215"/>
    </ligand>
</feature>
<comment type="domain">
    <text evidence="5">Consists of three domains, a large central CORE domain and two small peripheral domains, NMPbind and LID, which undergo movements during catalysis. The LID domain closes over the site of phosphoryl transfer upon ATP binding. Assembling and dissambling the active center during each catalytic cycle provides an effective means to prevent ATP hydrolysis.</text>
</comment>
<dbReference type="GO" id="GO:0044209">
    <property type="term" value="P:AMP salvage"/>
    <property type="evidence" value="ECO:0007669"/>
    <property type="project" value="UniProtKB-UniRule"/>
</dbReference>
<reference evidence="8 9" key="1">
    <citation type="journal article" date="2019" name="Environ. Microbiol.">
        <title>Species interactions and distinct microbial communities in high Arctic permafrost affected cryosols are associated with the CH4 and CO2 gas fluxes.</title>
        <authorList>
            <person name="Altshuler I."/>
            <person name="Hamel J."/>
            <person name="Turney S."/>
            <person name="Magnuson E."/>
            <person name="Levesque R."/>
            <person name="Greer C."/>
            <person name="Whyte L.G."/>
        </authorList>
    </citation>
    <scope>NUCLEOTIDE SEQUENCE [LARGE SCALE GENOMIC DNA]</scope>
    <source>
        <strain evidence="8 9">S9.2P</strain>
    </source>
</reference>
<dbReference type="NCBIfam" id="NF011105">
    <property type="entry name" value="PRK14532.1"/>
    <property type="match status" value="1"/>
</dbReference>
<evidence type="ECO:0000256" key="2">
    <source>
        <dbReference type="ARBA" id="ARBA00022727"/>
    </source>
</evidence>
<comment type="catalytic activity">
    <reaction evidence="5 7">
        <text>AMP + ATP = 2 ADP</text>
        <dbReference type="Rhea" id="RHEA:12973"/>
        <dbReference type="ChEBI" id="CHEBI:30616"/>
        <dbReference type="ChEBI" id="CHEBI:456215"/>
        <dbReference type="ChEBI" id="CHEBI:456216"/>
        <dbReference type="EC" id="2.7.4.3"/>
    </reaction>
</comment>
<dbReference type="RefSeq" id="WP_140465023.1">
    <property type="nucleotide sequence ID" value="NZ_RCYZ01000001.1"/>
</dbReference>
<feature type="binding site" evidence="5">
    <location>
        <position position="128"/>
    </location>
    <ligand>
        <name>ATP</name>
        <dbReference type="ChEBI" id="CHEBI:30616"/>
    </ligand>
</feature>
<name>A0A502HFB1_9BACT</name>
<dbReference type="OrthoDB" id="9805030at2"/>
<dbReference type="AlphaFoldDB" id="A0A502HFB1"/>
<keyword evidence="2 5" id="KW-0545">Nucleotide biosynthesis</keyword>
<dbReference type="CDD" id="cd01428">
    <property type="entry name" value="ADK"/>
    <property type="match status" value="1"/>
</dbReference>
<feature type="binding site" evidence="5">
    <location>
        <position position="93"/>
    </location>
    <ligand>
        <name>AMP</name>
        <dbReference type="ChEBI" id="CHEBI:456215"/>
    </ligand>
</feature>
<dbReference type="GO" id="GO:0005524">
    <property type="term" value="F:ATP binding"/>
    <property type="evidence" value="ECO:0007669"/>
    <property type="project" value="UniProtKB-UniRule"/>
</dbReference>
<comment type="subcellular location">
    <subcellularLocation>
        <location evidence="5 7">Cytoplasm</location>
    </subcellularLocation>
</comment>
<keyword evidence="5" id="KW-0963">Cytoplasm</keyword>
<accession>A0A502HFB1</accession>
<comment type="pathway">
    <text evidence="5">Purine metabolism; AMP biosynthesis via salvage pathway; AMP from ADP: step 1/1.</text>
</comment>
<dbReference type="NCBIfam" id="NF011100">
    <property type="entry name" value="PRK14527.1"/>
    <property type="match status" value="1"/>
</dbReference>
<feature type="binding site" evidence="5">
    <location>
        <begin position="11"/>
        <end position="16"/>
    </location>
    <ligand>
        <name>ATP</name>
        <dbReference type="ChEBI" id="CHEBI:30616"/>
    </ligand>
</feature>
<dbReference type="EC" id="2.7.4.3" evidence="5 7"/>
<dbReference type="Proteomes" id="UP000317646">
    <property type="component" value="Unassembled WGS sequence"/>
</dbReference>
<evidence type="ECO:0000256" key="1">
    <source>
        <dbReference type="ARBA" id="ARBA00022679"/>
    </source>
</evidence>
<gene>
    <name evidence="5" type="primary">adk</name>
    <name evidence="8" type="ORF">EAH73_03150</name>
</gene>
<keyword evidence="1 5" id="KW-0808">Transferase</keyword>
<feature type="binding site" evidence="5">
    <location>
        <position position="174"/>
    </location>
    <ligand>
        <name>ATP</name>
        <dbReference type="ChEBI" id="CHEBI:30616"/>
    </ligand>
</feature>
<dbReference type="NCBIfam" id="NF001381">
    <property type="entry name" value="PRK00279.1-3"/>
    <property type="match status" value="1"/>
</dbReference>
<evidence type="ECO:0000256" key="6">
    <source>
        <dbReference type="RuleBase" id="RU003330"/>
    </source>
</evidence>
<comment type="caution">
    <text evidence="8">The sequence shown here is derived from an EMBL/GenBank/DDBJ whole genome shotgun (WGS) entry which is preliminary data.</text>
</comment>
<dbReference type="InterPro" id="IPR027417">
    <property type="entry name" value="P-loop_NTPase"/>
</dbReference>
<dbReference type="SUPFAM" id="SSF52540">
    <property type="entry name" value="P-loop containing nucleoside triphosphate hydrolases"/>
    <property type="match status" value="1"/>
</dbReference>
<evidence type="ECO:0000256" key="3">
    <source>
        <dbReference type="ARBA" id="ARBA00022741"/>
    </source>
</evidence>
<keyword evidence="9" id="KW-1185">Reference proteome</keyword>
<evidence type="ECO:0000256" key="5">
    <source>
        <dbReference type="HAMAP-Rule" id="MF_00235"/>
    </source>
</evidence>
<feature type="binding site" evidence="5">
    <location>
        <position position="37"/>
    </location>
    <ligand>
        <name>AMP</name>
        <dbReference type="ChEBI" id="CHEBI:456215"/>
    </ligand>
</feature>
<protein>
    <recommendedName>
        <fullName evidence="5 7">Adenylate kinase</fullName>
        <shortName evidence="5">AK</shortName>
        <ecNumber evidence="5 7">2.7.4.3</ecNumber>
    </recommendedName>
    <alternativeName>
        <fullName evidence="5">ATP-AMP transphosphorylase</fullName>
    </alternativeName>
    <alternativeName>
        <fullName evidence="5">ATP:AMP phosphotransferase</fullName>
    </alternativeName>
    <alternativeName>
        <fullName evidence="5">Adenylate monophosphate kinase</fullName>
    </alternativeName>
</protein>
<keyword evidence="5 7" id="KW-0067">ATP-binding</keyword>
<dbReference type="PRINTS" id="PR00094">
    <property type="entry name" value="ADENYLTKNASE"/>
</dbReference>
<dbReference type="UniPathway" id="UPA00588">
    <property type="reaction ID" value="UER00649"/>
</dbReference>
<comment type="similarity">
    <text evidence="5 6">Belongs to the adenylate kinase family.</text>
</comment>
<feature type="binding site" evidence="5">
    <location>
        <position position="146"/>
    </location>
    <ligand>
        <name>AMP</name>
        <dbReference type="ChEBI" id="CHEBI:456215"/>
    </ligand>
</feature>
<dbReference type="GO" id="GO:0004017">
    <property type="term" value="F:AMP kinase activity"/>
    <property type="evidence" value="ECO:0007669"/>
    <property type="project" value="UniProtKB-UniRule"/>
</dbReference>
<dbReference type="HAMAP" id="MF_00235">
    <property type="entry name" value="Adenylate_kinase_Adk"/>
    <property type="match status" value="1"/>
</dbReference>
<dbReference type="Gene3D" id="3.40.50.300">
    <property type="entry name" value="P-loop containing nucleotide triphosphate hydrolases"/>
    <property type="match status" value="1"/>
</dbReference>
<evidence type="ECO:0000256" key="7">
    <source>
        <dbReference type="RuleBase" id="RU003331"/>
    </source>
</evidence>
<dbReference type="PANTHER" id="PTHR23359">
    <property type="entry name" value="NUCLEOTIDE KINASE"/>
    <property type="match status" value="1"/>
</dbReference>
<keyword evidence="4 5" id="KW-0418">Kinase</keyword>
<evidence type="ECO:0000256" key="4">
    <source>
        <dbReference type="ARBA" id="ARBA00022777"/>
    </source>
</evidence>
<feature type="binding site" evidence="5">
    <location>
        <begin position="58"/>
        <end position="60"/>
    </location>
    <ligand>
        <name>AMP</name>
        <dbReference type="ChEBI" id="CHEBI:456215"/>
    </ligand>
</feature>
<comment type="function">
    <text evidence="5">Catalyzes the reversible transfer of the terminal phosphate group between ATP and AMP. Plays an important role in cellular energy homeostasis and in adenine nucleotide metabolism.</text>
</comment>
<proteinExistence type="inferred from homology"/>
<evidence type="ECO:0000313" key="9">
    <source>
        <dbReference type="Proteomes" id="UP000317646"/>
    </source>
</evidence>
<comment type="caution">
    <text evidence="5">Lacks conserved residue(s) required for the propagation of feature annotation.</text>
</comment>
<dbReference type="EMBL" id="RCYZ01000001">
    <property type="protein sequence ID" value="TPG72243.1"/>
    <property type="molecule type" value="Genomic_DNA"/>
</dbReference>
<feature type="region of interest" description="NMP" evidence="5">
    <location>
        <begin position="31"/>
        <end position="60"/>
    </location>
</feature>
<feature type="binding site" evidence="5">
    <location>
        <position position="32"/>
    </location>
    <ligand>
        <name>AMP</name>
        <dbReference type="ChEBI" id="CHEBI:456215"/>
    </ligand>
</feature>
<dbReference type="GO" id="GO:0005737">
    <property type="term" value="C:cytoplasm"/>
    <property type="evidence" value="ECO:0007669"/>
    <property type="project" value="UniProtKB-SubCell"/>
</dbReference>
<sequence length="207" mass="22424">MLNIVLFGPPGAGKGTQSQKLIAHYHLVHLSTGDLLRAQIAQGTELGLRAKKLMDEGLLVPDEVVIGMIDSALNDNKTAAGFIFDGFPRTVPQAERLDQLLAQHQATIGCMVALEVGEEELVTRLLERGKTSNRPDDQDETKIRRRVTVYNTETAQVAGYYAAQHKFHALNGIGAIDDIFGQVCAVIDQHRAAADETPAAATQEVKA</sequence>
<comment type="subunit">
    <text evidence="5 7">Monomer.</text>
</comment>
<organism evidence="8 9">
    <name type="scientific">Hymenobacter nivis</name>
    <dbReference type="NCBI Taxonomy" id="1850093"/>
    <lineage>
        <taxon>Bacteria</taxon>
        <taxon>Pseudomonadati</taxon>
        <taxon>Bacteroidota</taxon>
        <taxon>Cytophagia</taxon>
        <taxon>Cytophagales</taxon>
        <taxon>Hymenobacteraceae</taxon>
        <taxon>Hymenobacter</taxon>
    </lineage>
</organism>
<evidence type="ECO:0000313" key="8">
    <source>
        <dbReference type="EMBL" id="TPG72243.1"/>
    </source>
</evidence>
<dbReference type="InterPro" id="IPR033690">
    <property type="entry name" value="Adenylat_kinase_CS"/>
</dbReference>